<feature type="compositionally biased region" description="Basic and acidic residues" evidence="1">
    <location>
        <begin position="1"/>
        <end position="12"/>
    </location>
</feature>
<feature type="region of interest" description="Disordered" evidence="1">
    <location>
        <begin position="315"/>
        <end position="380"/>
    </location>
</feature>
<protein>
    <recommendedName>
        <fullName evidence="3">Tape measure protein</fullName>
    </recommendedName>
</protein>
<organism evidence="2">
    <name type="scientific">Acinetobacter baumannii</name>
    <dbReference type="NCBI Taxonomy" id="470"/>
    <lineage>
        <taxon>Bacteria</taxon>
        <taxon>Pseudomonadati</taxon>
        <taxon>Pseudomonadota</taxon>
        <taxon>Gammaproteobacteria</taxon>
        <taxon>Moraxellales</taxon>
        <taxon>Moraxellaceae</taxon>
        <taxon>Acinetobacter</taxon>
        <taxon>Acinetobacter calcoaceticus/baumannii complex</taxon>
    </lineage>
</organism>
<name>A0ABD5DB38_ACIBA</name>
<feature type="compositionally biased region" description="Acidic residues" evidence="1">
    <location>
        <begin position="59"/>
        <end position="76"/>
    </location>
</feature>
<dbReference type="RefSeq" id="WP_004716525.1">
    <property type="nucleotide sequence ID" value="NZ_CP110465.1"/>
</dbReference>
<evidence type="ECO:0008006" key="3">
    <source>
        <dbReference type="Google" id="ProtNLM"/>
    </source>
</evidence>
<sequence length="380" mass="41864">MEDTSQLHHRDLSLLSDDELSNIDPSQLIPEAEEELEEAESQPQDKDEVANAEDAGQQADDETDPEESEQPVDTDPESAAPEKDEPAAEGDESQKQELETSTDDDIDYKAFYEKVTASFKANGRDIRVTDPDDIVSLMQRGAGFAKKMATLKPSMRVLRTLENHGITEQDLGFLIDLHKKNPDAINKLIKDSGVDVYSLDAEKATSYKAQAQLATDNEVELESVIQDLSVTSPTFTKTLDIVVNQWDAQSQSTVANNPHLLQLLDGHMQRGYFDMVMSEVERLRAIGGHIDGLSDLDAYAKVGDALNQRGAFNQAPAQAPKVDTPAAPTPDAQTQPEPKQDLNAKRRAASNPRPKATVHTQEPDLSAMSDEEVLNFLSRR</sequence>
<accession>A0ABD5DB38</accession>
<feature type="compositionally biased region" description="Low complexity" evidence="1">
    <location>
        <begin position="323"/>
        <end position="336"/>
    </location>
</feature>
<feature type="region of interest" description="Disordered" evidence="1">
    <location>
        <begin position="1"/>
        <end position="105"/>
    </location>
</feature>
<comment type="caution">
    <text evidence="2">The sequence shown here is derived from an EMBL/GenBank/DDBJ whole genome shotgun (WGS) entry which is preliminary data.</text>
</comment>
<feature type="compositionally biased region" description="Acidic residues" evidence="1">
    <location>
        <begin position="31"/>
        <end position="40"/>
    </location>
</feature>
<dbReference type="EMBL" id="VMBB01000021">
    <property type="protein sequence ID" value="MDR8261586.1"/>
    <property type="molecule type" value="Genomic_DNA"/>
</dbReference>
<evidence type="ECO:0000256" key="1">
    <source>
        <dbReference type="SAM" id="MobiDB-lite"/>
    </source>
</evidence>
<evidence type="ECO:0000313" key="2">
    <source>
        <dbReference type="EMBL" id="MDR8261586.1"/>
    </source>
</evidence>
<proteinExistence type="predicted"/>
<feature type="compositionally biased region" description="Basic and acidic residues" evidence="1">
    <location>
        <begin position="80"/>
        <end position="98"/>
    </location>
</feature>
<dbReference type="AlphaFoldDB" id="A0ABD5DB38"/>
<gene>
    <name evidence="2" type="ORF">FPK87_14105</name>
</gene>
<reference evidence="2" key="1">
    <citation type="submission" date="2019-07" db="EMBL/GenBank/DDBJ databases">
        <title>Biological characteristics of mucoid Acinetobacter baumannii from a general hospital in China.</title>
        <authorList>
            <person name="Hua X."/>
            <person name="Yu Y."/>
        </authorList>
    </citation>
    <scope>NUCLEOTIDE SEQUENCE [LARGE SCALE GENOMIC DNA]</scope>
    <source>
        <strain evidence="2">N41</strain>
    </source>
</reference>